<dbReference type="OrthoDB" id="3078554at2"/>
<dbReference type="GO" id="GO:0006281">
    <property type="term" value="P:DNA repair"/>
    <property type="evidence" value="ECO:0007669"/>
    <property type="project" value="InterPro"/>
</dbReference>
<evidence type="ECO:0000313" key="2">
    <source>
        <dbReference type="Proteomes" id="UP000000483"/>
    </source>
</evidence>
<gene>
    <name evidence="1" type="ordered locus">Desac_2892</name>
</gene>
<accession>F2NE62</accession>
<dbReference type="Proteomes" id="UP000000483">
    <property type="component" value="Chromosome"/>
</dbReference>
<protein>
    <submittedName>
        <fullName evidence="1">Putative cytoplasmic protein</fullName>
    </submittedName>
</protein>
<reference evidence="1 2" key="1">
    <citation type="journal article" date="2011" name="Stand. Genomic Sci.">
        <title>Complete genome sequence of the acetate-degrading sulfate reducer Desulfobacca acetoxidans type strain (ASRB2).</title>
        <authorList>
            <person name="Goker M."/>
            <person name="Teshima H."/>
            <person name="Lapidus A."/>
            <person name="Nolan M."/>
            <person name="Lucas S."/>
            <person name="Hammon N."/>
            <person name="Deshpande S."/>
            <person name="Cheng J.F."/>
            <person name="Tapia R."/>
            <person name="Han C."/>
            <person name="Goodwin L."/>
            <person name="Pitluck S."/>
            <person name="Huntemann M."/>
            <person name="Liolios K."/>
            <person name="Ivanova N."/>
            <person name="Pagani I."/>
            <person name="Mavromatis K."/>
            <person name="Ovchinikova G."/>
            <person name="Pati A."/>
            <person name="Chen A."/>
            <person name="Palaniappan K."/>
            <person name="Land M."/>
            <person name="Hauser L."/>
            <person name="Brambilla E.M."/>
            <person name="Rohde M."/>
            <person name="Spring S."/>
            <person name="Detter J.C."/>
            <person name="Woyke T."/>
            <person name="Bristow J."/>
            <person name="Eisen J.A."/>
            <person name="Markowitz V."/>
            <person name="Hugenholtz P."/>
            <person name="Kyrpides N.C."/>
            <person name="Klenk H.P."/>
        </authorList>
    </citation>
    <scope>NUCLEOTIDE SEQUENCE [LARGE SCALE GENOMIC DNA]</scope>
    <source>
        <strain evidence="2">ATCC 700848 / DSM 11109 / ASRB2</strain>
    </source>
</reference>
<dbReference type="RefSeq" id="WP_013707801.1">
    <property type="nucleotide sequence ID" value="NC_015388.1"/>
</dbReference>
<proteinExistence type="predicted"/>
<dbReference type="EMBL" id="CP002629">
    <property type="protein sequence ID" value="AEB10692.1"/>
    <property type="molecule type" value="Genomic_DNA"/>
</dbReference>
<dbReference type="GO" id="GO:0003824">
    <property type="term" value="F:catalytic activity"/>
    <property type="evidence" value="ECO:0007669"/>
    <property type="project" value="InterPro"/>
</dbReference>
<dbReference type="Gene3D" id="1.10.1670.10">
    <property type="entry name" value="Helix-hairpin-Helix base-excision DNA repair enzymes (C-terminal)"/>
    <property type="match status" value="1"/>
</dbReference>
<evidence type="ECO:0000313" key="1">
    <source>
        <dbReference type="EMBL" id="AEB10692.1"/>
    </source>
</evidence>
<dbReference type="SUPFAM" id="SSF48150">
    <property type="entry name" value="DNA-glycosylase"/>
    <property type="match status" value="1"/>
</dbReference>
<name>F2NE62_DESAR</name>
<keyword evidence="2" id="KW-1185">Reference proteome</keyword>
<reference evidence="2" key="2">
    <citation type="submission" date="2011-03" db="EMBL/GenBank/DDBJ databases">
        <title>The complete genome of Desulfobacca acetoxidans DSM 11109.</title>
        <authorList>
            <consortium name="US DOE Joint Genome Institute (JGI-PGF)"/>
            <person name="Lucas S."/>
            <person name="Copeland A."/>
            <person name="Lapidus A."/>
            <person name="Bruce D."/>
            <person name="Goodwin L."/>
            <person name="Pitluck S."/>
            <person name="Peters L."/>
            <person name="Kyrpides N."/>
            <person name="Mavromatis K."/>
            <person name="Ivanova N."/>
            <person name="Ovchinnikova G."/>
            <person name="Teshima H."/>
            <person name="Detter J.C."/>
            <person name="Han C."/>
            <person name="Land M."/>
            <person name="Hauser L."/>
            <person name="Markowitz V."/>
            <person name="Cheng J.-F."/>
            <person name="Hugenholtz P."/>
            <person name="Woyke T."/>
            <person name="Wu D."/>
            <person name="Spring S."/>
            <person name="Schueler E."/>
            <person name="Brambilla E."/>
            <person name="Klenk H.-P."/>
            <person name="Eisen J.A."/>
        </authorList>
    </citation>
    <scope>NUCLEOTIDE SEQUENCE [LARGE SCALE GENOMIC DNA]</scope>
    <source>
        <strain evidence="2">ATCC 700848 / DSM 11109 / ASRB2</strain>
    </source>
</reference>
<organism evidence="1 2">
    <name type="scientific">Desulfobacca acetoxidans (strain ATCC 700848 / DSM 11109 / ASRB2)</name>
    <dbReference type="NCBI Taxonomy" id="880072"/>
    <lineage>
        <taxon>Bacteria</taxon>
        <taxon>Pseudomonadati</taxon>
        <taxon>Thermodesulfobacteriota</taxon>
        <taxon>Desulfobaccia</taxon>
        <taxon>Desulfobaccales</taxon>
        <taxon>Desulfobaccaceae</taxon>
        <taxon>Desulfobacca</taxon>
    </lineage>
</organism>
<dbReference type="eggNOG" id="COG0177">
    <property type="taxonomic scope" value="Bacteria"/>
</dbReference>
<sequence length="243" mass="27038">MKVFSEILARLPGLFSVELGIDVAANPQQRQRWFLAAILFGGRISGKLAAHTYKVFAEQDAVRPEVIVALGWDRLVTLLDRGGYTRCDYKTATKLLAVMGALVDQYEADLERLHDRAQSADDLEVRLQNLGAGIGPVTVNIFLRELRGIWSKADPPLSFLTQLSSENLGILPSGISPRQALETLQAEWRSQPVEGRAFSDLEAALVRLGRDFCRKKSDSLCPLGTWCRKRTCPHKSPRSYTLS</sequence>
<dbReference type="InterPro" id="IPR023170">
    <property type="entry name" value="HhH_base_excis_C"/>
</dbReference>
<dbReference type="STRING" id="880072.Desac_2892"/>
<dbReference type="KEGG" id="dao:Desac_2892"/>
<dbReference type="InterPro" id="IPR011257">
    <property type="entry name" value="DNA_glycosylase"/>
</dbReference>
<dbReference type="HOGENOM" id="CLU_050554_1_1_7"/>
<dbReference type="AlphaFoldDB" id="F2NE62"/>